<dbReference type="PANTHER" id="PTHR42918">
    <property type="entry name" value="LYSYL-TRNA SYNTHETASE"/>
    <property type="match status" value="1"/>
</dbReference>
<sequence>MKTLKQILFQEKIIKNIRSFFNDQNFHEITIPVLNSAIPIEPNIHSFSTTWNTIKSHKQFFLPTSPEREIKIRLGQGIGNCFAIGQSFRNLENSGLWHTPEFLMLEWYRQDATNEIIIDDVKQLINHLT</sequence>
<keyword evidence="3" id="KW-0067">ATP-binding</keyword>
<dbReference type="InterPro" id="IPR004364">
    <property type="entry name" value="Aa-tRNA-synt_II"/>
</dbReference>
<evidence type="ECO:0000256" key="2">
    <source>
        <dbReference type="ARBA" id="ARBA00022741"/>
    </source>
</evidence>
<name>A0A2H0C412_9BACT</name>
<gene>
    <name evidence="5" type="ORF">COW96_04745</name>
</gene>
<keyword evidence="1" id="KW-0436">Ligase</keyword>
<evidence type="ECO:0000313" key="6">
    <source>
        <dbReference type="Proteomes" id="UP000230802"/>
    </source>
</evidence>
<feature type="domain" description="Aminoacyl-tRNA synthetase class II (D/K/N)" evidence="4">
    <location>
        <begin position="5"/>
        <end position="128"/>
    </location>
</feature>
<dbReference type="GO" id="GO:0005524">
    <property type="term" value="F:ATP binding"/>
    <property type="evidence" value="ECO:0007669"/>
    <property type="project" value="InterPro"/>
</dbReference>
<organism evidence="5 6">
    <name type="scientific">Candidatus Roizmanbacteria bacterium CG22_combo_CG10-13_8_21_14_all_33_16</name>
    <dbReference type="NCBI Taxonomy" id="1974859"/>
    <lineage>
        <taxon>Bacteria</taxon>
        <taxon>Candidatus Roizmaniibacteriota</taxon>
    </lineage>
</organism>
<comment type="caution">
    <text evidence="5">The sequence shown here is derived from an EMBL/GenBank/DDBJ whole genome shotgun (WGS) entry which is preliminary data.</text>
</comment>
<dbReference type="Gene3D" id="3.30.930.10">
    <property type="entry name" value="Bira Bifunctional Protein, Domain 2"/>
    <property type="match status" value="1"/>
</dbReference>
<dbReference type="EMBL" id="PCTD01000204">
    <property type="protein sequence ID" value="PIP64048.1"/>
    <property type="molecule type" value="Genomic_DNA"/>
</dbReference>
<evidence type="ECO:0000259" key="4">
    <source>
        <dbReference type="Pfam" id="PF00152"/>
    </source>
</evidence>
<dbReference type="GO" id="GO:0004824">
    <property type="term" value="F:lysine-tRNA ligase activity"/>
    <property type="evidence" value="ECO:0007669"/>
    <property type="project" value="TreeGrafter"/>
</dbReference>
<dbReference type="GO" id="GO:0005829">
    <property type="term" value="C:cytosol"/>
    <property type="evidence" value="ECO:0007669"/>
    <property type="project" value="TreeGrafter"/>
</dbReference>
<dbReference type="PANTHER" id="PTHR42918:SF6">
    <property type="entry name" value="ELONGATION FACTOR P--(R)-BETA-LYSINE LIGASE"/>
    <property type="match status" value="1"/>
</dbReference>
<dbReference type="GO" id="GO:0000049">
    <property type="term" value="F:tRNA binding"/>
    <property type="evidence" value="ECO:0007669"/>
    <property type="project" value="TreeGrafter"/>
</dbReference>
<dbReference type="Pfam" id="PF00152">
    <property type="entry name" value="tRNA-synt_2"/>
    <property type="match status" value="1"/>
</dbReference>
<reference evidence="5 6" key="1">
    <citation type="submission" date="2017-09" db="EMBL/GenBank/DDBJ databases">
        <title>Depth-based differentiation of microbial function through sediment-hosted aquifers and enrichment of novel symbionts in the deep terrestrial subsurface.</title>
        <authorList>
            <person name="Probst A.J."/>
            <person name="Ladd B."/>
            <person name="Jarett J.K."/>
            <person name="Geller-Mcgrath D.E."/>
            <person name="Sieber C.M."/>
            <person name="Emerson J.B."/>
            <person name="Anantharaman K."/>
            <person name="Thomas B.C."/>
            <person name="Malmstrom R."/>
            <person name="Stieglmeier M."/>
            <person name="Klingl A."/>
            <person name="Woyke T."/>
            <person name="Ryan C.M."/>
            <person name="Banfield J.F."/>
        </authorList>
    </citation>
    <scope>NUCLEOTIDE SEQUENCE [LARGE SCALE GENOMIC DNA]</scope>
    <source>
        <strain evidence="5">CG22_combo_CG10-13_8_21_14_all_33_16</strain>
    </source>
</reference>
<evidence type="ECO:0000313" key="5">
    <source>
        <dbReference type="EMBL" id="PIP64048.1"/>
    </source>
</evidence>
<dbReference type="Proteomes" id="UP000230802">
    <property type="component" value="Unassembled WGS sequence"/>
</dbReference>
<protein>
    <recommendedName>
        <fullName evidence="4">Aminoacyl-tRNA synthetase class II (D/K/N) domain-containing protein</fullName>
    </recommendedName>
</protein>
<feature type="non-terminal residue" evidence="5">
    <location>
        <position position="129"/>
    </location>
</feature>
<evidence type="ECO:0000256" key="3">
    <source>
        <dbReference type="ARBA" id="ARBA00022840"/>
    </source>
</evidence>
<dbReference type="InterPro" id="IPR045864">
    <property type="entry name" value="aa-tRNA-synth_II/BPL/LPL"/>
</dbReference>
<dbReference type="AlphaFoldDB" id="A0A2H0C412"/>
<proteinExistence type="predicted"/>
<dbReference type="GO" id="GO:0006430">
    <property type="term" value="P:lysyl-tRNA aminoacylation"/>
    <property type="evidence" value="ECO:0007669"/>
    <property type="project" value="TreeGrafter"/>
</dbReference>
<evidence type="ECO:0000256" key="1">
    <source>
        <dbReference type="ARBA" id="ARBA00022598"/>
    </source>
</evidence>
<accession>A0A2H0C412</accession>
<keyword evidence="2" id="KW-0547">Nucleotide-binding</keyword>
<dbReference type="SUPFAM" id="SSF55681">
    <property type="entry name" value="Class II aaRS and biotin synthetases"/>
    <property type="match status" value="1"/>
</dbReference>